<reference evidence="2" key="1">
    <citation type="submission" date="2017-05" db="UniProtKB">
        <authorList>
            <consortium name="EnsemblMetazoa"/>
        </authorList>
    </citation>
    <scope>IDENTIFICATION</scope>
</reference>
<evidence type="ECO:0000259" key="1">
    <source>
        <dbReference type="Pfam" id="PF05699"/>
    </source>
</evidence>
<feature type="domain" description="HAT C-terminal dimerisation" evidence="1">
    <location>
        <begin position="202"/>
        <end position="260"/>
    </location>
</feature>
<dbReference type="eggNOG" id="ENOG502SVY5">
    <property type="taxonomic scope" value="Eukaryota"/>
</dbReference>
<dbReference type="InterPro" id="IPR008906">
    <property type="entry name" value="HATC_C_dom"/>
</dbReference>
<dbReference type="GO" id="GO:0046983">
    <property type="term" value="F:protein dimerization activity"/>
    <property type="evidence" value="ECO:0007669"/>
    <property type="project" value="InterPro"/>
</dbReference>
<dbReference type="STRING" id="400682.A0A1X7VKW1"/>
<proteinExistence type="predicted"/>
<dbReference type="InParanoid" id="A0A1X7VKW1"/>
<evidence type="ECO:0000313" key="2">
    <source>
        <dbReference type="EnsemblMetazoa" id="Aqu2.1.40549_001"/>
    </source>
</evidence>
<protein>
    <recommendedName>
        <fullName evidence="1">HAT C-terminal dimerisation domain-containing protein</fullName>
    </recommendedName>
</protein>
<dbReference type="OrthoDB" id="6617140at2759"/>
<dbReference type="InterPro" id="IPR052958">
    <property type="entry name" value="IFN-induced_PKR_regulator"/>
</dbReference>
<dbReference type="PANTHER" id="PTHR46289">
    <property type="entry name" value="52 KDA REPRESSOR OF THE INHIBITOR OF THE PROTEIN KINASE-LIKE PROTEIN-RELATED"/>
    <property type="match status" value="1"/>
</dbReference>
<dbReference type="EnsemblMetazoa" id="Aqu2.1.40549_001">
    <property type="protein sequence ID" value="Aqu2.1.40549_001"/>
    <property type="gene ID" value="Aqu2.1.40549"/>
</dbReference>
<dbReference type="PANTHER" id="PTHR46289:SF17">
    <property type="entry name" value="HAT C-TERMINAL DIMERISATION DOMAIN-CONTAINING PROTEIN"/>
    <property type="match status" value="1"/>
</dbReference>
<sequence length="287" mass="32382">MADILQLRSWPVFIGVGRLFSITGKLSDLLQSEQLNYAAAAICIEATKITLVNLRTESEWQLIWDTAVQLAESNDVTVSTISTSRQRRVPFLLSDSVIEETTGGRADINQYRTSVYYATIDSLLGELNSRFSETNNYLLQSLHCLVPSSPSFLHVPSLLPFLNDYDINVESITAEAAVAINFLKEASPLSSIHHDYTHLYEAKECFPDTLKALQIAMTIGITTASAERSFSSLRRLKSYLRSTMSQERLYHLSLQHVERDLSSKLWDCIDELVIQFADTHKNSRLLQ</sequence>
<dbReference type="Pfam" id="PF05699">
    <property type="entry name" value="Dimer_Tnp_hAT"/>
    <property type="match status" value="1"/>
</dbReference>
<accession>A0A1X7VKW1</accession>
<dbReference type="AlphaFoldDB" id="A0A1X7VKW1"/>
<name>A0A1X7VKW1_AMPQE</name>
<organism evidence="2">
    <name type="scientific">Amphimedon queenslandica</name>
    <name type="common">Sponge</name>
    <dbReference type="NCBI Taxonomy" id="400682"/>
    <lineage>
        <taxon>Eukaryota</taxon>
        <taxon>Metazoa</taxon>
        <taxon>Porifera</taxon>
        <taxon>Demospongiae</taxon>
        <taxon>Heteroscleromorpha</taxon>
        <taxon>Haplosclerida</taxon>
        <taxon>Niphatidae</taxon>
        <taxon>Amphimedon</taxon>
    </lineage>
</organism>